<evidence type="ECO:0000256" key="1">
    <source>
        <dbReference type="ARBA" id="ARBA00022729"/>
    </source>
</evidence>
<dbReference type="EMBL" id="CAUYUJ010016412">
    <property type="protein sequence ID" value="CAK0864976.1"/>
    <property type="molecule type" value="Genomic_DNA"/>
</dbReference>
<name>A0ABN9V045_9DINO</name>
<dbReference type="PANTHER" id="PTHR10161">
    <property type="entry name" value="TARTRATE-RESISTANT ACID PHOSPHATASE TYPE 5"/>
    <property type="match status" value="1"/>
</dbReference>
<dbReference type="Gene3D" id="3.60.21.10">
    <property type="match status" value="1"/>
</dbReference>
<comment type="caution">
    <text evidence="3">The sequence shown here is derived from an EMBL/GenBank/DDBJ whole genome shotgun (WGS) entry which is preliminary data.</text>
</comment>
<gene>
    <name evidence="3" type="ORF">PCOR1329_LOCUS52670</name>
</gene>
<organism evidence="3 4">
    <name type="scientific">Prorocentrum cordatum</name>
    <dbReference type="NCBI Taxonomy" id="2364126"/>
    <lineage>
        <taxon>Eukaryota</taxon>
        <taxon>Sar</taxon>
        <taxon>Alveolata</taxon>
        <taxon>Dinophyceae</taxon>
        <taxon>Prorocentrales</taxon>
        <taxon>Prorocentraceae</taxon>
        <taxon>Prorocentrum</taxon>
    </lineage>
</organism>
<dbReference type="Proteomes" id="UP001189429">
    <property type="component" value="Unassembled WGS sequence"/>
</dbReference>
<protein>
    <recommendedName>
        <fullName evidence="5">Calcineurin-like phosphoesterase domain-containing protein</fullName>
    </recommendedName>
</protein>
<accession>A0ABN9V045</accession>
<keyword evidence="2" id="KW-0378">Hydrolase</keyword>
<reference evidence="3" key="1">
    <citation type="submission" date="2023-10" db="EMBL/GenBank/DDBJ databases">
        <authorList>
            <person name="Chen Y."/>
            <person name="Shah S."/>
            <person name="Dougan E. K."/>
            <person name="Thang M."/>
            <person name="Chan C."/>
        </authorList>
    </citation>
    <scope>NUCLEOTIDE SEQUENCE [LARGE SCALE GENOMIC DNA]</scope>
</reference>
<evidence type="ECO:0008006" key="5">
    <source>
        <dbReference type="Google" id="ProtNLM"/>
    </source>
</evidence>
<dbReference type="PANTHER" id="PTHR10161:SF14">
    <property type="entry name" value="TARTRATE-RESISTANT ACID PHOSPHATASE TYPE 5"/>
    <property type="match status" value="1"/>
</dbReference>
<keyword evidence="1" id="KW-0732">Signal</keyword>
<evidence type="ECO:0000313" key="4">
    <source>
        <dbReference type="Proteomes" id="UP001189429"/>
    </source>
</evidence>
<dbReference type="InterPro" id="IPR029052">
    <property type="entry name" value="Metallo-depent_PP-like"/>
</dbReference>
<keyword evidence="4" id="KW-1185">Reference proteome</keyword>
<evidence type="ECO:0000256" key="2">
    <source>
        <dbReference type="ARBA" id="ARBA00022801"/>
    </source>
</evidence>
<sequence length="169" mass="19234">MKDGQPPVPADHRAPGFKHEREFVDGVDDCAQQRVAEQMKARAGEKNPDYVINLADNFYWAGIDTQCGGPCYEFADDTGQWAQGFENVYNGPGLDGKQWLGVLGNHDYGGWMFNKGWDRIVAYTWASDRWMTPALYWAAKVNYGDFTVDYRCVGFLHRFQRLGHVGTRL</sequence>
<proteinExistence type="predicted"/>
<evidence type="ECO:0000313" key="3">
    <source>
        <dbReference type="EMBL" id="CAK0864976.1"/>
    </source>
</evidence>
<dbReference type="SUPFAM" id="SSF56300">
    <property type="entry name" value="Metallo-dependent phosphatases"/>
    <property type="match status" value="1"/>
</dbReference>
<dbReference type="InterPro" id="IPR051558">
    <property type="entry name" value="Metallophosphoesterase_PAP"/>
</dbReference>